<dbReference type="Proteomes" id="UP001583186">
    <property type="component" value="Unassembled WGS sequence"/>
</dbReference>
<keyword evidence="4" id="KW-1185">Reference proteome</keyword>
<evidence type="ECO:0000256" key="1">
    <source>
        <dbReference type="SAM" id="MobiDB-lite"/>
    </source>
</evidence>
<feature type="compositionally biased region" description="Low complexity" evidence="1">
    <location>
        <begin position="383"/>
        <end position="416"/>
    </location>
</feature>
<accession>A0ABR3YV25</accession>
<feature type="compositionally biased region" description="Polar residues" evidence="1">
    <location>
        <begin position="591"/>
        <end position="615"/>
    </location>
</feature>
<feature type="compositionally biased region" description="Low complexity" evidence="1">
    <location>
        <begin position="741"/>
        <end position="763"/>
    </location>
</feature>
<feature type="compositionally biased region" description="Low complexity" evidence="1">
    <location>
        <begin position="894"/>
        <end position="904"/>
    </location>
</feature>
<protein>
    <recommendedName>
        <fullName evidence="2">Single-strand DNA deaminase toxin A-like C-terminal domain-containing protein</fullName>
    </recommendedName>
</protein>
<comment type="caution">
    <text evidence="3">The sequence shown here is derived from an EMBL/GenBank/DDBJ whole genome shotgun (WGS) entry which is preliminary data.</text>
</comment>
<gene>
    <name evidence="3" type="ORF">Sste5346_007306</name>
</gene>
<feature type="compositionally biased region" description="Gly residues" evidence="1">
    <location>
        <begin position="905"/>
        <end position="915"/>
    </location>
</feature>
<proteinExistence type="predicted"/>
<evidence type="ECO:0000313" key="4">
    <source>
        <dbReference type="Proteomes" id="UP001583186"/>
    </source>
</evidence>
<feature type="compositionally biased region" description="Gly residues" evidence="1">
    <location>
        <begin position="852"/>
        <end position="865"/>
    </location>
</feature>
<feature type="compositionally biased region" description="Low complexity" evidence="1">
    <location>
        <begin position="646"/>
        <end position="660"/>
    </location>
</feature>
<feature type="region of interest" description="Disordered" evidence="1">
    <location>
        <begin position="1"/>
        <end position="32"/>
    </location>
</feature>
<evidence type="ECO:0000259" key="2">
    <source>
        <dbReference type="Pfam" id="PF24120"/>
    </source>
</evidence>
<dbReference type="Pfam" id="PF24120">
    <property type="entry name" value="SsdA_C"/>
    <property type="match status" value="1"/>
</dbReference>
<feature type="region of interest" description="Disordered" evidence="1">
    <location>
        <begin position="538"/>
        <end position="574"/>
    </location>
</feature>
<feature type="region of interest" description="Disordered" evidence="1">
    <location>
        <begin position="335"/>
        <end position="476"/>
    </location>
</feature>
<name>A0ABR3YV25_9PEZI</name>
<feature type="region of interest" description="Disordered" evidence="1">
    <location>
        <begin position="241"/>
        <end position="310"/>
    </location>
</feature>
<sequence length="915" mass="97843">MTSDKKSKLPKKKGNTGSTAKSRYKSDGDGNKKCKPKISFAWKDRGRKLVVMNELATAKTGLPGTSRIQATPACLIANGTSTPMKVCTSGWRKTPADGLNLDGEKWTKLVRDFCAVSNFTLRISVRDTPKSSERVPENEYRYDACHAEKKLGLYFFGKQMQFANMRIRDALDGQLLNAGLSDRRLGARIYLGHRPCKSCLDFLEHIRSMSGIYIKAVSCPVFAEHTRTRVFFNGTSTITGSFGGGGGPPDKNDKIKSLFGTDGHGSSSDEEDNDADDDDAAVKAIKARRSGDEADASSYEGDDDNEIVMSGDVESPDLLDAADEIIAGLPVGNIIRPRSPRSPCLSPTHRPRPLPNVMTPIRREPLIVPERQEEDSDSESRSPEPSVREQGVSAAVSVRSSVRSSPSPSFSLASVLNSSVIDPRDRFPEYTSPSRRGGSAAPPSIWGARHKPPTTPCLEPPDFGARQGNTTGGTNNGGVSSSWVAADNELSYFFGTPSAPSLLSDYAGPVEMSGAIAVAHGTFAAPLLVAESTLTPEASVMVPPPTPIPRVDNNGRRQMSEQPQTGNPIDLQLPPRTRLDILSEAAHAVSTGSVAQDLTGGSVSDIQTGEQNSAGEQEDSASSVVSVSAPSINVPAYLRQIARNQNANSSGNGATTTTNNDRPRQIVNGVGSANRSQFSGQAAAIIHAPRPRNPSGHSPVLATQTTFTVPVVDLTDDAEDRNDTASRLPFVRGQVENPWIRTAPVTQRQTTQTQPQNQTPAQTHPRPSRTQENQQPDVVLLSSHPALTRGVADIPRGGLNQNCNKNHGRREPSQTNLNRSPPRPTIINGSTPVNGNSRPRPGVAQPVRNRGGRGGRSGRGGGSVNRGGQPSSSSLSASRTRFPDLSEFVYYNGNNLSSGNDNSGYGTGRWGNGWV</sequence>
<organism evidence="3 4">
    <name type="scientific">Sporothrix stenoceras</name>
    <dbReference type="NCBI Taxonomy" id="5173"/>
    <lineage>
        <taxon>Eukaryota</taxon>
        <taxon>Fungi</taxon>
        <taxon>Dikarya</taxon>
        <taxon>Ascomycota</taxon>
        <taxon>Pezizomycotina</taxon>
        <taxon>Sordariomycetes</taxon>
        <taxon>Sordariomycetidae</taxon>
        <taxon>Ophiostomatales</taxon>
        <taxon>Ophiostomataceae</taxon>
        <taxon>Sporothrix</taxon>
    </lineage>
</organism>
<feature type="region of interest" description="Disordered" evidence="1">
    <location>
        <begin position="789"/>
        <end position="879"/>
    </location>
</feature>
<dbReference type="EMBL" id="JAWCUI010000048">
    <property type="protein sequence ID" value="KAL1891962.1"/>
    <property type="molecule type" value="Genomic_DNA"/>
</dbReference>
<feature type="region of interest" description="Disordered" evidence="1">
    <location>
        <begin position="644"/>
        <end position="668"/>
    </location>
</feature>
<dbReference type="InterPro" id="IPR057517">
    <property type="entry name" value="SsdA-like_C"/>
</dbReference>
<feature type="region of interest" description="Disordered" evidence="1">
    <location>
        <begin position="591"/>
        <end position="627"/>
    </location>
</feature>
<feature type="domain" description="Single-strand DNA deaminase toxin A-like C-terminal" evidence="2">
    <location>
        <begin position="88"/>
        <end position="151"/>
    </location>
</feature>
<evidence type="ECO:0000313" key="3">
    <source>
        <dbReference type="EMBL" id="KAL1891962.1"/>
    </source>
</evidence>
<feature type="region of interest" description="Disordered" evidence="1">
    <location>
        <begin position="719"/>
        <end position="775"/>
    </location>
</feature>
<reference evidence="3 4" key="1">
    <citation type="journal article" date="2024" name="IMA Fungus">
        <title>IMA Genome - F19 : A genome assembly and annotation guide to empower mycologists, including annotated draft genome sequences of Ceratocystis pirilliformis, Diaporthe australafricana, Fusarium ophioides, Paecilomyces lecythidis, and Sporothrix stenoceras.</title>
        <authorList>
            <person name="Aylward J."/>
            <person name="Wilson A.M."/>
            <person name="Visagie C.M."/>
            <person name="Spraker J."/>
            <person name="Barnes I."/>
            <person name="Buitendag C."/>
            <person name="Ceriani C."/>
            <person name="Del Mar Angel L."/>
            <person name="du Plessis D."/>
            <person name="Fuchs T."/>
            <person name="Gasser K."/>
            <person name="Kramer D."/>
            <person name="Li W."/>
            <person name="Munsamy K."/>
            <person name="Piso A."/>
            <person name="Price J.L."/>
            <person name="Sonnekus B."/>
            <person name="Thomas C."/>
            <person name="van der Nest A."/>
            <person name="van Dijk A."/>
            <person name="van Heerden A."/>
            <person name="van Vuuren N."/>
            <person name="Yilmaz N."/>
            <person name="Duong T.A."/>
            <person name="van der Merwe N.A."/>
            <person name="Wingfield M.J."/>
            <person name="Wingfield B.D."/>
        </authorList>
    </citation>
    <scope>NUCLEOTIDE SEQUENCE [LARGE SCALE GENOMIC DNA]</scope>
    <source>
        <strain evidence="3 4">CMW 5346</strain>
    </source>
</reference>
<feature type="region of interest" description="Disordered" evidence="1">
    <location>
        <begin position="894"/>
        <end position="915"/>
    </location>
</feature>
<feature type="compositionally biased region" description="Polar residues" evidence="1">
    <location>
        <begin position="827"/>
        <end position="837"/>
    </location>
</feature>
<feature type="compositionally biased region" description="Acidic residues" evidence="1">
    <location>
        <begin position="268"/>
        <end position="279"/>
    </location>
</feature>
<feature type="compositionally biased region" description="Low complexity" evidence="1">
    <location>
        <begin position="866"/>
        <end position="878"/>
    </location>
</feature>